<dbReference type="RefSeq" id="WP_167757184.1">
    <property type="nucleotide sequence ID" value="NZ_CAJSYR010000014.1"/>
</dbReference>
<protein>
    <submittedName>
        <fullName evidence="2">CD1375 family protein</fullName>
    </submittedName>
</protein>
<dbReference type="Proteomes" id="UP000571857">
    <property type="component" value="Unassembled WGS sequence"/>
</dbReference>
<dbReference type="EMBL" id="JASUBT010000016">
    <property type="protein sequence ID" value="MDL4937346.1"/>
    <property type="molecule type" value="Genomic_DNA"/>
</dbReference>
<dbReference type="NCBIfam" id="NF040910">
    <property type="entry name" value="CD1375_fam"/>
    <property type="match status" value="1"/>
</dbReference>
<evidence type="ECO:0000313" key="4">
    <source>
        <dbReference type="Proteomes" id="UP001241571"/>
    </source>
</evidence>
<organism evidence="2 4">
    <name type="scientific">Enterococcus gallinarum</name>
    <dbReference type="NCBI Taxonomy" id="1353"/>
    <lineage>
        <taxon>Bacteria</taxon>
        <taxon>Bacillati</taxon>
        <taxon>Bacillota</taxon>
        <taxon>Bacilli</taxon>
        <taxon>Lactobacillales</taxon>
        <taxon>Enterococcaceae</taxon>
        <taxon>Enterococcus</taxon>
    </lineage>
</organism>
<evidence type="ECO:0000313" key="1">
    <source>
        <dbReference type="EMBL" id="MBA0973021.1"/>
    </source>
</evidence>
<evidence type="ECO:0000313" key="2">
    <source>
        <dbReference type="EMBL" id="MDL4937346.1"/>
    </source>
</evidence>
<dbReference type="EMBL" id="JABXJK010000059">
    <property type="protein sequence ID" value="MBA0973021.1"/>
    <property type="molecule type" value="Genomic_DNA"/>
</dbReference>
<comment type="caution">
    <text evidence="2">The sequence shown here is derived from an EMBL/GenBank/DDBJ whole genome shotgun (WGS) entry which is preliminary data.</text>
</comment>
<dbReference type="AlphaFoldDB" id="A0ABD4ZXU7"/>
<name>A0ABD4ZXU7_ENTGA</name>
<proteinExistence type="predicted"/>
<reference evidence="2 4" key="2">
    <citation type="submission" date="2023-06" db="EMBL/GenBank/DDBJ databases">
        <title>Acute promotion of culturable opportunistic pathogens and persistent increase of antibiotic resistance following antibiotic exposure in mouse gut microbiota.</title>
        <authorList>
            <person name="Li L."/>
            <person name="Wang B."/>
            <person name="Sun Y."/>
            <person name="Wang M."/>
            <person name="Xu H."/>
        </authorList>
    </citation>
    <scope>NUCLEOTIDE SEQUENCE [LARGE SCALE GENOMIC DNA]</scope>
    <source>
        <strain evidence="2 4">CRI2_2</strain>
    </source>
</reference>
<dbReference type="InterPro" id="IPR047907">
    <property type="entry name" value="CD1375-like"/>
</dbReference>
<evidence type="ECO:0000313" key="3">
    <source>
        <dbReference type="Proteomes" id="UP000571857"/>
    </source>
</evidence>
<accession>A0ABD4ZXU7</accession>
<gene>
    <name evidence="1" type="ORF">HWH42_10590</name>
    <name evidence="2" type="ORF">QRX88_16710</name>
</gene>
<reference evidence="1 3" key="1">
    <citation type="submission" date="2020-06" db="EMBL/GenBank/DDBJ databases">
        <title>Crossreactivity between MHC class I-restricted antigens from cancer cells and an enterococcal bacteriophage.</title>
        <authorList>
            <person name="Fluckiger A."/>
            <person name="Daillere R."/>
            <person name="Sassi M."/>
            <person name="Cattoir V."/>
            <person name="Kroemer G."/>
            <person name="Zitvogel L."/>
        </authorList>
    </citation>
    <scope>NUCLEOTIDE SEQUENCE [LARGE SCALE GENOMIC DNA]</scope>
    <source>
        <strain evidence="1 3">EG4</strain>
    </source>
</reference>
<dbReference type="Proteomes" id="UP001241571">
    <property type="component" value="Unassembled WGS sequence"/>
</dbReference>
<sequence>MYSALQMLYAAHIVEGKRTIESVPASIREDVAEIVASAKKQEETK</sequence>